<dbReference type="AlphaFoldDB" id="A0A0L0HF84"/>
<dbReference type="InterPro" id="IPR025715">
    <property type="entry name" value="FoP_C"/>
</dbReference>
<feature type="compositionally biased region" description="Low complexity" evidence="3">
    <location>
        <begin position="148"/>
        <end position="158"/>
    </location>
</feature>
<dbReference type="GO" id="GO:0003729">
    <property type="term" value="F:mRNA binding"/>
    <property type="evidence" value="ECO:0007669"/>
    <property type="project" value="TreeGrafter"/>
</dbReference>
<dbReference type="Gene3D" id="3.30.70.330">
    <property type="match status" value="1"/>
</dbReference>
<dbReference type="SMART" id="SM00360">
    <property type="entry name" value="RRM"/>
    <property type="match status" value="1"/>
</dbReference>
<dbReference type="EMBL" id="KQ257457">
    <property type="protein sequence ID" value="KNC99701.1"/>
    <property type="molecule type" value="Genomic_DNA"/>
</dbReference>
<evidence type="ECO:0000256" key="1">
    <source>
        <dbReference type="ARBA" id="ARBA00022884"/>
    </source>
</evidence>
<dbReference type="STRING" id="645134.A0A0L0HF84"/>
<dbReference type="GO" id="GO:0005634">
    <property type="term" value="C:nucleus"/>
    <property type="evidence" value="ECO:0007669"/>
    <property type="project" value="TreeGrafter"/>
</dbReference>
<name>A0A0L0HF84_SPIPD</name>
<dbReference type="Proteomes" id="UP000053201">
    <property type="component" value="Unassembled WGS sequence"/>
</dbReference>
<proteinExistence type="predicted"/>
<accession>A0A0L0HF84</accession>
<evidence type="ECO:0000256" key="3">
    <source>
        <dbReference type="SAM" id="MobiDB-lite"/>
    </source>
</evidence>
<dbReference type="Pfam" id="PF00076">
    <property type="entry name" value="RRM_1"/>
    <property type="match status" value="1"/>
</dbReference>
<gene>
    <name evidence="5" type="ORF">SPPG_05081</name>
</gene>
<dbReference type="FunCoup" id="A0A0L0HF84">
    <property type="interactions" value="564"/>
</dbReference>
<protein>
    <recommendedName>
        <fullName evidence="4">RRM domain-containing protein</fullName>
    </recommendedName>
</protein>
<dbReference type="InterPro" id="IPR000504">
    <property type="entry name" value="RRM_dom"/>
</dbReference>
<evidence type="ECO:0000313" key="6">
    <source>
        <dbReference type="Proteomes" id="UP000053201"/>
    </source>
</evidence>
<dbReference type="SUPFAM" id="SSF54928">
    <property type="entry name" value="RNA-binding domain, RBD"/>
    <property type="match status" value="1"/>
</dbReference>
<feature type="region of interest" description="Disordered" evidence="3">
    <location>
        <begin position="15"/>
        <end position="55"/>
    </location>
</feature>
<dbReference type="eggNOG" id="KOG0533">
    <property type="taxonomic scope" value="Eukaryota"/>
</dbReference>
<evidence type="ECO:0000256" key="2">
    <source>
        <dbReference type="PROSITE-ProRule" id="PRU00176"/>
    </source>
</evidence>
<keyword evidence="6" id="KW-1185">Reference proteome</keyword>
<dbReference type="OMA" id="MADYWES"/>
<dbReference type="RefSeq" id="XP_016607741.1">
    <property type="nucleotide sequence ID" value="XM_016753313.1"/>
</dbReference>
<feature type="compositionally biased region" description="Gly residues" evidence="3">
    <location>
        <begin position="159"/>
        <end position="172"/>
    </location>
</feature>
<dbReference type="GeneID" id="27688489"/>
<dbReference type="GO" id="GO:0006406">
    <property type="term" value="P:mRNA export from nucleus"/>
    <property type="evidence" value="ECO:0007669"/>
    <property type="project" value="TreeGrafter"/>
</dbReference>
<keyword evidence="1 2" id="KW-0694">RNA-binding</keyword>
<dbReference type="InterPro" id="IPR051229">
    <property type="entry name" value="ALYREF_mRNA_export"/>
</dbReference>
<dbReference type="PANTHER" id="PTHR19965:SF35">
    <property type="entry name" value="RNA ANNEALING PROTEIN YRA1"/>
    <property type="match status" value="1"/>
</dbReference>
<feature type="domain" description="RRM" evidence="4">
    <location>
        <begin position="63"/>
        <end position="140"/>
    </location>
</feature>
<dbReference type="VEuPathDB" id="FungiDB:SPPG_05081"/>
<sequence length="236" mass="25198">MATNSGLLDMSLDDIIVKNKPQRGKRGGGGGAMRTSRRSGRDDRARPYANSSLRPTAATNISDKIVVSNLAKSVTQNDVHELFSQIGPVRSAQLNYDAQGRSKGVANVIFSRPKDAQAAIREYHNRTLDNKPMKIELIVRADAAPALTPSAAPRRSTGGRLGRTGPSVGGGHRGNRRRVNASGVHKKVPKTADELDAEMEAYMQDEAMEVDAQLAQSNTSANGINLNLANALNGST</sequence>
<dbReference type="CDD" id="cd12418">
    <property type="entry name" value="RRM_Aly_REF_like"/>
    <property type="match status" value="1"/>
</dbReference>
<evidence type="ECO:0000259" key="4">
    <source>
        <dbReference type="PROSITE" id="PS50102"/>
    </source>
</evidence>
<organism evidence="5 6">
    <name type="scientific">Spizellomyces punctatus (strain DAOM BR117)</name>
    <dbReference type="NCBI Taxonomy" id="645134"/>
    <lineage>
        <taxon>Eukaryota</taxon>
        <taxon>Fungi</taxon>
        <taxon>Fungi incertae sedis</taxon>
        <taxon>Chytridiomycota</taxon>
        <taxon>Chytridiomycota incertae sedis</taxon>
        <taxon>Chytridiomycetes</taxon>
        <taxon>Spizellomycetales</taxon>
        <taxon>Spizellomycetaceae</taxon>
        <taxon>Spizellomyces</taxon>
    </lineage>
</organism>
<dbReference type="SMART" id="SM01218">
    <property type="entry name" value="FoP_duplication"/>
    <property type="match status" value="1"/>
</dbReference>
<dbReference type="PROSITE" id="PS50102">
    <property type="entry name" value="RRM"/>
    <property type="match status" value="1"/>
</dbReference>
<dbReference type="OrthoDB" id="346839at2759"/>
<feature type="compositionally biased region" description="Basic residues" evidence="3">
    <location>
        <begin position="173"/>
        <end position="187"/>
    </location>
</feature>
<feature type="region of interest" description="Disordered" evidence="3">
    <location>
        <begin position="148"/>
        <end position="187"/>
    </location>
</feature>
<dbReference type="InterPro" id="IPR035979">
    <property type="entry name" value="RBD_domain_sf"/>
</dbReference>
<dbReference type="InterPro" id="IPR012677">
    <property type="entry name" value="Nucleotide-bd_a/b_plait_sf"/>
</dbReference>
<dbReference type="PANTHER" id="PTHR19965">
    <property type="entry name" value="RNA AND EXPORT FACTOR BINDING PROTEIN"/>
    <property type="match status" value="1"/>
</dbReference>
<dbReference type="InParanoid" id="A0A0L0HF84"/>
<evidence type="ECO:0000313" key="5">
    <source>
        <dbReference type="EMBL" id="KNC99701.1"/>
    </source>
</evidence>
<reference evidence="5 6" key="1">
    <citation type="submission" date="2009-08" db="EMBL/GenBank/DDBJ databases">
        <title>The Genome Sequence of Spizellomyces punctatus strain DAOM BR117.</title>
        <authorList>
            <consortium name="The Broad Institute Genome Sequencing Platform"/>
            <person name="Russ C."/>
            <person name="Cuomo C."/>
            <person name="Shea T."/>
            <person name="Young S.K."/>
            <person name="Zeng Q."/>
            <person name="Koehrsen M."/>
            <person name="Haas B."/>
            <person name="Borodovsky M."/>
            <person name="Guigo R."/>
            <person name="Alvarado L."/>
            <person name="Berlin A."/>
            <person name="Bochicchio J."/>
            <person name="Borenstein D."/>
            <person name="Chapman S."/>
            <person name="Chen Z."/>
            <person name="Engels R."/>
            <person name="Freedman E."/>
            <person name="Gellesch M."/>
            <person name="Goldberg J."/>
            <person name="Griggs A."/>
            <person name="Gujja S."/>
            <person name="Heiman D."/>
            <person name="Hepburn T."/>
            <person name="Howarth C."/>
            <person name="Jen D."/>
            <person name="Larson L."/>
            <person name="Lewis B."/>
            <person name="Mehta T."/>
            <person name="Park D."/>
            <person name="Pearson M."/>
            <person name="Roberts A."/>
            <person name="Saif S."/>
            <person name="Shenoy N."/>
            <person name="Sisk P."/>
            <person name="Stolte C."/>
            <person name="Sykes S."/>
            <person name="Thomson T."/>
            <person name="Walk T."/>
            <person name="White J."/>
            <person name="Yandava C."/>
            <person name="Burger G."/>
            <person name="Gray M.W."/>
            <person name="Holland P.W.H."/>
            <person name="King N."/>
            <person name="Lang F.B.F."/>
            <person name="Roger A.J."/>
            <person name="Ruiz-Trillo I."/>
            <person name="Lander E."/>
            <person name="Nusbaum C."/>
        </authorList>
    </citation>
    <scope>NUCLEOTIDE SEQUENCE [LARGE SCALE GENOMIC DNA]</scope>
    <source>
        <strain evidence="5 6">DAOM BR117</strain>
    </source>
</reference>
<dbReference type="Pfam" id="PF13865">
    <property type="entry name" value="FoP_duplication"/>
    <property type="match status" value="1"/>
</dbReference>